<proteinExistence type="inferred from homology"/>
<keyword evidence="4" id="KW-0694">RNA-binding</keyword>
<evidence type="ECO:0000256" key="3">
    <source>
        <dbReference type="ARBA" id="ARBA00022801"/>
    </source>
</evidence>
<dbReference type="PANTHER" id="PTHR17224:SF1">
    <property type="entry name" value="PEPTIDYL-TRNA HYDROLASE"/>
    <property type="match status" value="1"/>
</dbReference>
<dbReference type="GO" id="GO:0004045">
    <property type="term" value="F:peptidyl-tRNA hydrolase activity"/>
    <property type="evidence" value="ECO:0007669"/>
    <property type="project" value="UniProtKB-EC"/>
</dbReference>
<accession>A0A1Y2EJD5</accession>
<dbReference type="FunCoup" id="A0A1Y2EJD5">
    <property type="interactions" value="107"/>
</dbReference>
<dbReference type="InterPro" id="IPR018171">
    <property type="entry name" value="Pept_tRNA_hydro_CS"/>
</dbReference>
<dbReference type="InterPro" id="IPR001328">
    <property type="entry name" value="Pept_tRNA_hydro"/>
</dbReference>
<dbReference type="PROSITE" id="PS01196">
    <property type="entry name" value="PEPT_TRNA_HYDROL_2"/>
    <property type="match status" value="1"/>
</dbReference>
<dbReference type="AlphaFoldDB" id="A0A1Y2EJD5"/>
<organism evidence="6 7">
    <name type="scientific">Pseudomassariella vexata</name>
    <dbReference type="NCBI Taxonomy" id="1141098"/>
    <lineage>
        <taxon>Eukaryota</taxon>
        <taxon>Fungi</taxon>
        <taxon>Dikarya</taxon>
        <taxon>Ascomycota</taxon>
        <taxon>Pezizomycotina</taxon>
        <taxon>Sordariomycetes</taxon>
        <taxon>Xylariomycetidae</taxon>
        <taxon>Amphisphaeriales</taxon>
        <taxon>Pseudomassariaceae</taxon>
        <taxon>Pseudomassariella</taxon>
    </lineage>
</organism>
<dbReference type="OrthoDB" id="1711136at2759"/>
<dbReference type="STRING" id="1141098.A0A1Y2EJD5"/>
<dbReference type="Gene3D" id="3.40.50.1470">
    <property type="entry name" value="Peptidyl-tRNA hydrolase"/>
    <property type="match status" value="1"/>
</dbReference>
<evidence type="ECO:0000256" key="5">
    <source>
        <dbReference type="ARBA" id="ARBA00038063"/>
    </source>
</evidence>
<evidence type="ECO:0000313" key="6">
    <source>
        <dbReference type="EMBL" id="ORY71366.1"/>
    </source>
</evidence>
<keyword evidence="2" id="KW-0820">tRNA-binding</keyword>
<dbReference type="EC" id="3.1.1.29" evidence="1"/>
<keyword evidence="3 6" id="KW-0378">Hydrolase</keyword>
<dbReference type="InParanoid" id="A0A1Y2EJD5"/>
<dbReference type="Proteomes" id="UP000193689">
    <property type="component" value="Unassembled WGS sequence"/>
</dbReference>
<name>A0A1Y2EJD5_9PEZI</name>
<protein>
    <recommendedName>
        <fullName evidence="1">peptidyl-tRNA hydrolase</fullName>
        <ecNumber evidence="1">3.1.1.29</ecNumber>
    </recommendedName>
</protein>
<reference evidence="6 7" key="1">
    <citation type="submission" date="2016-07" db="EMBL/GenBank/DDBJ databases">
        <title>Pervasive Adenine N6-methylation of Active Genes in Fungi.</title>
        <authorList>
            <consortium name="DOE Joint Genome Institute"/>
            <person name="Mondo S.J."/>
            <person name="Dannebaum R.O."/>
            <person name="Kuo R.C."/>
            <person name="Labutti K."/>
            <person name="Haridas S."/>
            <person name="Kuo A."/>
            <person name="Salamov A."/>
            <person name="Ahrendt S.R."/>
            <person name="Lipzen A."/>
            <person name="Sullivan W."/>
            <person name="Andreopoulos W.B."/>
            <person name="Clum A."/>
            <person name="Lindquist E."/>
            <person name="Daum C."/>
            <person name="Ramamoorthy G.K."/>
            <person name="Gryganskyi A."/>
            <person name="Culley D."/>
            <person name="Magnuson J.K."/>
            <person name="James T.Y."/>
            <person name="O'Malley M.A."/>
            <person name="Stajich J.E."/>
            <person name="Spatafora J.W."/>
            <person name="Visel A."/>
            <person name="Grigoriev I.V."/>
        </authorList>
    </citation>
    <scope>NUCLEOTIDE SEQUENCE [LARGE SCALE GENOMIC DNA]</scope>
    <source>
        <strain evidence="6 7">CBS 129021</strain>
    </source>
</reference>
<keyword evidence="7" id="KW-1185">Reference proteome</keyword>
<evidence type="ECO:0000313" key="7">
    <source>
        <dbReference type="Proteomes" id="UP000193689"/>
    </source>
</evidence>
<dbReference type="InterPro" id="IPR036416">
    <property type="entry name" value="Pept_tRNA_hydro_sf"/>
</dbReference>
<comment type="similarity">
    <text evidence="5">Belongs to the PTH family.</text>
</comment>
<evidence type="ECO:0000256" key="4">
    <source>
        <dbReference type="ARBA" id="ARBA00022884"/>
    </source>
</evidence>
<dbReference type="PANTHER" id="PTHR17224">
    <property type="entry name" value="PEPTIDYL-TRNA HYDROLASE"/>
    <property type="match status" value="1"/>
</dbReference>
<gene>
    <name evidence="6" type="ORF">BCR38DRAFT_331316</name>
</gene>
<dbReference type="SUPFAM" id="SSF53178">
    <property type="entry name" value="Peptidyl-tRNA hydrolase-like"/>
    <property type="match status" value="1"/>
</dbReference>
<evidence type="ECO:0000256" key="1">
    <source>
        <dbReference type="ARBA" id="ARBA00013260"/>
    </source>
</evidence>
<dbReference type="RefSeq" id="XP_040720958.1">
    <property type="nucleotide sequence ID" value="XM_040855043.1"/>
</dbReference>
<comment type="caution">
    <text evidence="6">The sequence shown here is derived from an EMBL/GenBank/DDBJ whole genome shotgun (WGS) entry which is preliminary data.</text>
</comment>
<sequence length="212" mass="23763">MFRPRFLLLSLGNPAPYYETLHSAGHFALNSAQKALRGSQLPFTYTDLGGKKCLASLTASSSSPSYIMIQSPTLMNVCGPWVAKAYREQLQMHNLKPSELSLVLVHDDLEEDFGSVKLRKWKASHRGHNGVKSVNASLKPAEFPGARWSRISIGIDRPEARDQQSVANYVLRRMTRYQKDVIDAKIGPRVIGCLRSLQDDWEEDFDKASSDP</sequence>
<dbReference type="GeneID" id="63771255"/>
<dbReference type="EMBL" id="MCFJ01000001">
    <property type="protein sequence ID" value="ORY71366.1"/>
    <property type="molecule type" value="Genomic_DNA"/>
</dbReference>
<dbReference type="GO" id="GO:0000049">
    <property type="term" value="F:tRNA binding"/>
    <property type="evidence" value="ECO:0007669"/>
    <property type="project" value="UniProtKB-KW"/>
</dbReference>
<evidence type="ECO:0000256" key="2">
    <source>
        <dbReference type="ARBA" id="ARBA00022555"/>
    </source>
</evidence>
<dbReference type="Pfam" id="PF01195">
    <property type="entry name" value="Pept_tRNA_hydro"/>
    <property type="match status" value="1"/>
</dbReference>